<accession>A0A8B9AR19</accession>
<name>A0A8B9AR19_PHODC</name>
<dbReference type="Proteomes" id="UP000228380">
    <property type="component" value="Chromosome 9"/>
</dbReference>
<feature type="region of interest" description="Disordered" evidence="1">
    <location>
        <begin position="44"/>
        <end position="63"/>
    </location>
</feature>
<dbReference type="AlphaFoldDB" id="A0A8B9AR19"/>
<evidence type="ECO:0000259" key="2">
    <source>
        <dbReference type="Pfam" id="PF06943"/>
    </source>
</evidence>
<proteinExistence type="predicted"/>
<dbReference type="GeneID" id="120111963"/>
<dbReference type="OrthoDB" id="1620396at2759"/>
<dbReference type="Pfam" id="PF06943">
    <property type="entry name" value="zf-LSD1"/>
    <property type="match status" value="1"/>
</dbReference>
<dbReference type="InterPro" id="IPR006476">
    <property type="entry name" value="CHP01589_pln"/>
</dbReference>
<protein>
    <submittedName>
        <fullName evidence="4">Uncharacterized protein LOC120111963</fullName>
    </submittedName>
</protein>
<gene>
    <name evidence="4" type="primary">LOC120111963</name>
</gene>
<organism evidence="3 4">
    <name type="scientific">Phoenix dactylifera</name>
    <name type="common">Date palm</name>
    <dbReference type="NCBI Taxonomy" id="42345"/>
    <lineage>
        <taxon>Eukaryota</taxon>
        <taxon>Viridiplantae</taxon>
        <taxon>Streptophyta</taxon>
        <taxon>Embryophyta</taxon>
        <taxon>Tracheophyta</taxon>
        <taxon>Spermatophyta</taxon>
        <taxon>Magnoliopsida</taxon>
        <taxon>Liliopsida</taxon>
        <taxon>Arecaceae</taxon>
        <taxon>Coryphoideae</taxon>
        <taxon>Phoeniceae</taxon>
        <taxon>Phoenix</taxon>
    </lineage>
</organism>
<dbReference type="PANTHER" id="PTHR31871">
    <property type="entry name" value="OS02G0137100 PROTEIN"/>
    <property type="match status" value="1"/>
</dbReference>
<dbReference type="InterPro" id="IPR005735">
    <property type="entry name" value="Znf_LSD1"/>
</dbReference>
<reference evidence="4" key="2">
    <citation type="submission" date="2025-08" db="UniProtKB">
        <authorList>
            <consortium name="RefSeq"/>
        </authorList>
    </citation>
    <scope>IDENTIFICATION</scope>
    <source>
        <tissue evidence="4">Young leaves</tissue>
    </source>
</reference>
<dbReference type="Pfam" id="PF09713">
    <property type="entry name" value="A_thal_3526"/>
    <property type="match status" value="1"/>
</dbReference>
<feature type="region of interest" description="Disordered" evidence="1">
    <location>
        <begin position="1"/>
        <end position="28"/>
    </location>
</feature>
<dbReference type="KEGG" id="pda:120111963"/>
<dbReference type="NCBIfam" id="TIGR01589">
    <property type="entry name" value="A_thal_3526"/>
    <property type="match status" value="1"/>
</dbReference>
<evidence type="ECO:0000313" key="4">
    <source>
        <dbReference type="RefSeq" id="XP_038986463.1"/>
    </source>
</evidence>
<reference evidence="3" key="1">
    <citation type="journal article" date="2019" name="Nat. Commun.">
        <title>Genome-wide association mapping of date palm fruit traits.</title>
        <authorList>
            <person name="Hazzouri K.M."/>
            <person name="Gros-Balthazard M."/>
            <person name="Flowers J.M."/>
            <person name="Copetti D."/>
            <person name="Lemansour A."/>
            <person name="Lebrun M."/>
            <person name="Masmoudi K."/>
            <person name="Ferrand S."/>
            <person name="Dhar M.I."/>
            <person name="Fresquez Z.A."/>
            <person name="Rosas U."/>
            <person name="Zhang J."/>
            <person name="Talag J."/>
            <person name="Lee S."/>
            <person name="Kudrna D."/>
            <person name="Powell R.F."/>
            <person name="Leitch I.J."/>
            <person name="Krueger R.R."/>
            <person name="Wing R.A."/>
            <person name="Amiri K.M.A."/>
            <person name="Purugganan M.D."/>
        </authorList>
    </citation>
    <scope>NUCLEOTIDE SEQUENCE [LARGE SCALE GENOMIC DNA]</scope>
    <source>
        <strain evidence="3">cv. Khalas</strain>
    </source>
</reference>
<dbReference type="RefSeq" id="XP_038986463.1">
    <property type="nucleotide sequence ID" value="XM_039130535.1"/>
</dbReference>
<feature type="compositionally biased region" description="Basic and acidic residues" evidence="1">
    <location>
        <begin position="51"/>
        <end position="63"/>
    </location>
</feature>
<evidence type="ECO:0000313" key="3">
    <source>
        <dbReference type="Proteomes" id="UP000228380"/>
    </source>
</evidence>
<evidence type="ECO:0000256" key="1">
    <source>
        <dbReference type="SAM" id="MobiDB-lite"/>
    </source>
</evidence>
<sequence>MAILSGSSGDKRGKGAAGIPRHPPPANLIRLPEVGIKREEFGNAGKTMGRRKAEREIRETREMTETRERSVTFEDVNRVKNMIERCLMLYMNQKQTVETLWKEQKIERVLTETVWERLQQDNPDFFRVYYVRLLLKGQLAFFNMLLEKQANSMGIPGKSVCGKCGTALLHRWGATYVSCATCSAIISVPPQEKIPEHGIEQASTSLAAQYISGSGGDDLLAARSLTGDADGASSHQFEMSGKPSTELPLDADTSLKSFVPQDLAEELPDVDESWFGLSDWSLESLTENLVKHNTDSSQLPDQISELYSSPDLKSDEKIPEHGIEQASTSLAAQYISGSGGDDLLAARSLTGDADGASSHQFEMSGKPSTELPLDADTSLKSFVPQDLAEELPDVDESWFGLSDWSLESLTENLVKHNTDSSQLPDQISELYSSPDLKSDEKIPEHGIEQASTSLAAQYISGSGGDDLLAARSLTGDADGASSHQFEMSGKPSTELPLDADTSLKSFVPQDLAEELPDVDESWFGLSDWSLESLTENLVKHNTDSSQLPDQISELYSSPDLKSDEKIPEHGIEQASTSLAAHYISGSGGDDLLAARSLTGDADGASSHQFEMSGKPSTELPLDADTSLKSFVPQDLAEELPDVDESWFGLSDWSLESLTENLVKHNTDSSQLPDQISELYSSPDLKSDGADGVSNSVIPGRSSGHQRIQEDGNASVPAHGLSISASMLATENSNTGTFPQVINTTKMTDNGYLNNSGLTFSTDINQSGAAPDPPFQKLEMAEQKQILYTKTSSFELENRIPQILRLSDSTSVGGFKQRRNFVNKGATGVHALGAYQFYT</sequence>
<feature type="region of interest" description="Disordered" evidence="1">
    <location>
        <begin position="602"/>
        <end position="621"/>
    </location>
</feature>
<feature type="domain" description="Zinc finger LSD1-type" evidence="2">
    <location>
        <begin position="161"/>
        <end position="185"/>
    </location>
</feature>
<dbReference type="PANTHER" id="PTHR31871:SF1">
    <property type="entry name" value="HISTIDINE-TRNA LIGASE"/>
    <property type="match status" value="1"/>
</dbReference>
<keyword evidence="3" id="KW-1185">Reference proteome</keyword>